<dbReference type="AlphaFoldDB" id="A0AAN9Z7V8"/>
<comment type="similarity">
    <text evidence="1 6">Belongs to the bacterial ribosomal protein bL20 family.</text>
</comment>
<dbReference type="Gene3D" id="6.10.160.10">
    <property type="match status" value="1"/>
</dbReference>
<dbReference type="NCBIfam" id="TIGR01032">
    <property type="entry name" value="rplT_bact"/>
    <property type="match status" value="1"/>
</dbReference>
<dbReference type="CDD" id="cd07026">
    <property type="entry name" value="Ribosomal_L20"/>
    <property type="match status" value="1"/>
</dbReference>
<dbReference type="GO" id="GO:0019843">
    <property type="term" value="F:rRNA binding"/>
    <property type="evidence" value="ECO:0007669"/>
    <property type="project" value="InterPro"/>
</dbReference>
<dbReference type="GO" id="GO:0005840">
    <property type="term" value="C:ribosome"/>
    <property type="evidence" value="ECO:0007669"/>
    <property type="project" value="UniProtKB-KW"/>
</dbReference>
<dbReference type="PANTHER" id="PTHR10986">
    <property type="entry name" value="39S RIBOSOMAL PROTEIN L20"/>
    <property type="match status" value="1"/>
</dbReference>
<dbReference type="GO" id="GO:0003735">
    <property type="term" value="F:structural constituent of ribosome"/>
    <property type="evidence" value="ECO:0007669"/>
    <property type="project" value="InterPro"/>
</dbReference>
<dbReference type="GO" id="GO:1990904">
    <property type="term" value="C:ribonucleoprotein complex"/>
    <property type="evidence" value="ECO:0007669"/>
    <property type="project" value="UniProtKB-KW"/>
</dbReference>
<dbReference type="InterPro" id="IPR035566">
    <property type="entry name" value="Ribosomal_protein_bL20_C"/>
</dbReference>
<sequence>MVFRTFPLFVRNRGPDELWRKRRILKLSAHFHGRSRNCYSIAVRAVHRALVYATKARALKKEDMRALWDARLTAACEEHKFSYSLMRESLSRCNILLNRKVLTDLAIWEPRSFKSLVKLAWSRASQDGLNGVKELGEEPSGVITRGMIK</sequence>
<evidence type="ECO:0000256" key="1">
    <source>
        <dbReference type="ARBA" id="ARBA00007698"/>
    </source>
</evidence>
<dbReference type="FunFam" id="1.10.1900.20:FF:000001">
    <property type="entry name" value="50S ribosomal protein L20"/>
    <property type="match status" value="1"/>
</dbReference>
<evidence type="ECO:0000256" key="3">
    <source>
        <dbReference type="ARBA" id="ARBA00023274"/>
    </source>
</evidence>
<evidence type="ECO:0000256" key="5">
    <source>
        <dbReference type="ARBA" id="ARBA00076245"/>
    </source>
</evidence>
<dbReference type="InterPro" id="IPR005813">
    <property type="entry name" value="Ribosomal_bL20"/>
</dbReference>
<dbReference type="GO" id="GO:0006412">
    <property type="term" value="P:translation"/>
    <property type="evidence" value="ECO:0007669"/>
    <property type="project" value="InterPro"/>
</dbReference>
<keyword evidence="2 6" id="KW-0689">Ribosomal protein</keyword>
<organism evidence="7 8">
    <name type="scientific">Gryllus longicercus</name>
    <dbReference type="NCBI Taxonomy" id="2509291"/>
    <lineage>
        <taxon>Eukaryota</taxon>
        <taxon>Metazoa</taxon>
        <taxon>Ecdysozoa</taxon>
        <taxon>Arthropoda</taxon>
        <taxon>Hexapoda</taxon>
        <taxon>Insecta</taxon>
        <taxon>Pterygota</taxon>
        <taxon>Neoptera</taxon>
        <taxon>Polyneoptera</taxon>
        <taxon>Orthoptera</taxon>
        <taxon>Ensifera</taxon>
        <taxon>Gryllidea</taxon>
        <taxon>Grylloidea</taxon>
        <taxon>Gryllidae</taxon>
        <taxon>Gryllinae</taxon>
        <taxon>Gryllus</taxon>
    </lineage>
</organism>
<name>A0AAN9Z7V8_9ORTH</name>
<protein>
    <recommendedName>
        <fullName evidence="4">Large ribosomal subunit protein bL20m</fullName>
    </recommendedName>
    <alternativeName>
        <fullName evidence="5">39S ribosomal protein L20, mitochondrial</fullName>
    </alternativeName>
</protein>
<dbReference type="EMBL" id="JAZDUA010000117">
    <property type="protein sequence ID" value="KAK7867511.1"/>
    <property type="molecule type" value="Genomic_DNA"/>
</dbReference>
<gene>
    <name evidence="7" type="ORF">R5R35_009413</name>
</gene>
<dbReference type="Gene3D" id="1.10.1900.20">
    <property type="entry name" value="Ribosomal protein L20"/>
    <property type="match status" value="1"/>
</dbReference>
<evidence type="ECO:0000256" key="2">
    <source>
        <dbReference type="ARBA" id="ARBA00022980"/>
    </source>
</evidence>
<accession>A0AAN9Z7V8</accession>
<keyword evidence="3 6" id="KW-0687">Ribonucleoprotein</keyword>
<proteinExistence type="inferred from homology"/>
<evidence type="ECO:0000256" key="4">
    <source>
        <dbReference type="ARBA" id="ARBA00072767"/>
    </source>
</evidence>
<reference evidence="7 8" key="1">
    <citation type="submission" date="2024-03" db="EMBL/GenBank/DDBJ databases">
        <title>The genome assembly and annotation of the cricket Gryllus longicercus Weissman &amp; Gray.</title>
        <authorList>
            <person name="Szrajer S."/>
            <person name="Gray D."/>
            <person name="Ylla G."/>
        </authorList>
    </citation>
    <scope>NUCLEOTIDE SEQUENCE [LARGE SCALE GENOMIC DNA]</scope>
    <source>
        <strain evidence="7">DAG 2021-001</strain>
        <tissue evidence="7">Whole body minus gut</tissue>
    </source>
</reference>
<dbReference type="Proteomes" id="UP001378592">
    <property type="component" value="Unassembled WGS sequence"/>
</dbReference>
<comment type="caution">
    <text evidence="7">The sequence shown here is derived from an EMBL/GenBank/DDBJ whole genome shotgun (WGS) entry which is preliminary data.</text>
</comment>
<dbReference type="SUPFAM" id="SSF74731">
    <property type="entry name" value="Ribosomal protein L20"/>
    <property type="match status" value="1"/>
</dbReference>
<evidence type="ECO:0000256" key="6">
    <source>
        <dbReference type="RuleBase" id="RU000561"/>
    </source>
</evidence>
<dbReference type="Pfam" id="PF00453">
    <property type="entry name" value="Ribosomal_L20"/>
    <property type="match status" value="1"/>
</dbReference>
<keyword evidence="8" id="KW-1185">Reference proteome</keyword>
<evidence type="ECO:0000313" key="8">
    <source>
        <dbReference type="Proteomes" id="UP001378592"/>
    </source>
</evidence>
<dbReference type="PRINTS" id="PR00062">
    <property type="entry name" value="RIBOSOMALL20"/>
</dbReference>
<evidence type="ECO:0000313" key="7">
    <source>
        <dbReference type="EMBL" id="KAK7867511.1"/>
    </source>
</evidence>